<accession>M2R3W5</accession>
<feature type="signal peptide" evidence="1">
    <location>
        <begin position="1"/>
        <end position="31"/>
    </location>
</feature>
<dbReference type="OrthoDB" id="3251587at2759"/>
<evidence type="ECO:0000313" key="3">
    <source>
        <dbReference type="Proteomes" id="UP000016930"/>
    </source>
</evidence>
<reference evidence="2 3" key="1">
    <citation type="journal article" date="2012" name="Proc. Natl. Acad. Sci. U.S.A.">
        <title>Comparative genomics of Ceriporiopsis subvermispora and Phanerochaete chrysosporium provide insight into selective ligninolysis.</title>
        <authorList>
            <person name="Fernandez-Fueyo E."/>
            <person name="Ruiz-Duenas F.J."/>
            <person name="Ferreira P."/>
            <person name="Floudas D."/>
            <person name="Hibbett D.S."/>
            <person name="Canessa P."/>
            <person name="Larrondo L.F."/>
            <person name="James T.Y."/>
            <person name="Seelenfreund D."/>
            <person name="Lobos S."/>
            <person name="Polanco R."/>
            <person name="Tello M."/>
            <person name="Honda Y."/>
            <person name="Watanabe T."/>
            <person name="Watanabe T."/>
            <person name="Ryu J.S."/>
            <person name="Kubicek C.P."/>
            <person name="Schmoll M."/>
            <person name="Gaskell J."/>
            <person name="Hammel K.E."/>
            <person name="St John F.J."/>
            <person name="Vanden Wymelenberg A."/>
            <person name="Sabat G."/>
            <person name="Splinter BonDurant S."/>
            <person name="Syed K."/>
            <person name="Yadav J.S."/>
            <person name="Doddapaneni H."/>
            <person name="Subramanian V."/>
            <person name="Lavin J.L."/>
            <person name="Oguiza J.A."/>
            <person name="Perez G."/>
            <person name="Pisabarro A.G."/>
            <person name="Ramirez L."/>
            <person name="Santoyo F."/>
            <person name="Master E."/>
            <person name="Coutinho P.M."/>
            <person name="Henrissat B."/>
            <person name="Lombard V."/>
            <person name="Magnuson J.K."/>
            <person name="Kuees U."/>
            <person name="Hori C."/>
            <person name="Igarashi K."/>
            <person name="Samejima M."/>
            <person name="Held B.W."/>
            <person name="Barry K.W."/>
            <person name="LaButti K.M."/>
            <person name="Lapidus A."/>
            <person name="Lindquist E.A."/>
            <person name="Lucas S.M."/>
            <person name="Riley R."/>
            <person name="Salamov A.A."/>
            <person name="Hoffmeister D."/>
            <person name="Schwenk D."/>
            <person name="Hadar Y."/>
            <person name="Yarden O."/>
            <person name="de Vries R.P."/>
            <person name="Wiebenga A."/>
            <person name="Stenlid J."/>
            <person name="Eastwood D."/>
            <person name="Grigoriev I.V."/>
            <person name="Berka R.M."/>
            <person name="Blanchette R.A."/>
            <person name="Kersten P."/>
            <person name="Martinez A.T."/>
            <person name="Vicuna R."/>
            <person name="Cullen D."/>
        </authorList>
    </citation>
    <scope>NUCLEOTIDE SEQUENCE [LARGE SCALE GENOMIC DNA]</scope>
    <source>
        <strain evidence="2 3">B</strain>
    </source>
</reference>
<proteinExistence type="predicted"/>
<dbReference type="AlphaFoldDB" id="M2R3W5"/>
<keyword evidence="3" id="KW-1185">Reference proteome</keyword>
<feature type="chain" id="PRO_5004023729" description="AB hydrolase-1 domain-containing protein" evidence="1">
    <location>
        <begin position="32"/>
        <end position="302"/>
    </location>
</feature>
<sequence>MSSRYAMCGKLSCCVLSTMAALNTSLATVNGIQLFYFDSGILEGGTQHDTIFSAHGYILPDLITKLAVFKRFMALAPAANLRLVAINRRGYLGSTLYTVEELEAFQKDDIAKGVFANNRGLEIALFVDQSRGVALLGWSMGSSSAPCAVAQSDALLPESSAHLQSHLRTLILLDCTMVAAAQTAIPGEGVAVYTLWLTAYFKHGGLSLRKEEELSRCVPPKYWPASRDGGHFQFGNAVLLYVWPAAARKLSSSFPRMKATPSYCWVAYWAIEDDNAAHGGDMVHFKVINRANHFMSQFAARA</sequence>
<evidence type="ECO:0000313" key="2">
    <source>
        <dbReference type="EMBL" id="EMD39235.1"/>
    </source>
</evidence>
<dbReference type="Gene3D" id="3.40.50.1820">
    <property type="entry name" value="alpha/beta hydrolase"/>
    <property type="match status" value="1"/>
</dbReference>
<dbReference type="InterPro" id="IPR029058">
    <property type="entry name" value="AB_hydrolase_fold"/>
</dbReference>
<dbReference type="EMBL" id="KB445794">
    <property type="protein sequence ID" value="EMD39235.1"/>
    <property type="molecule type" value="Genomic_DNA"/>
</dbReference>
<evidence type="ECO:0008006" key="4">
    <source>
        <dbReference type="Google" id="ProtNLM"/>
    </source>
</evidence>
<gene>
    <name evidence="2" type="ORF">CERSUDRAFT_122663</name>
</gene>
<organism evidence="2 3">
    <name type="scientific">Ceriporiopsis subvermispora (strain B)</name>
    <name type="common">White-rot fungus</name>
    <name type="synonym">Gelatoporia subvermispora</name>
    <dbReference type="NCBI Taxonomy" id="914234"/>
    <lineage>
        <taxon>Eukaryota</taxon>
        <taxon>Fungi</taxon>
        <taxon>Dikarya</taxon>
        <taxon>Basidiomycota</taxon>
        <taxon>Agaricomycotina</taxon>
        <taxon>Agaricomycetes</taxon>
        <taxon>Polyporales</taxon>
        <taxon>Gelatoporiaceae</taxon>
        <taxon>Gelatoporia</taxon>
    </lineage>
</organism>
<keyword evidence="1" id="KW-0732">Signal</keyword>
<name>M2R3W5_CERS8</name>
<evidence type="ECO:0000256" key="1">
    <source>
        <dbReference type="SAM" id="SignalP"/>
    </source>
</evidence>
<dbReference type="SUPFAM" id="SSF53474">
    <property type="entry name" value="alpha/beta-Hydrolases"/>
    <property type="match status" value="1"/>
</dbReference>
<dbReference type="Proteomes" id="UP000016930">
    <property type="component" value="Unassembled WGS sequence"/>
</dbReference>
<dbReference type="HOGENOM" id="CLU_045014_0_0_1"/>
<protein>
    <recommendedName>
        <fullName evidence="4">AB hydrolase-1 domain-containing protein</fullName>
    </recommendedName>
</protein>